<name>A0A7J8JHW1_ROUAE</name>
<organism evidence="1 2">
    <name type="scientific">Rousettus aegyptiacus</name>
    <name type="common">Egyptian fruit bat</name>
    <name type="synonym">Pteropus aegyptiacus</name>
    <dbReference type="NCBI Taxonomy" id="9407"/>
    <lineage>
        <taxon>Eukaryota</taxon>
        <taxon>Metazoa</taxon>
        <taxon>Chordata</taxon>
        <taxon>Craniata</taxon>
        <taxon>Vertebrata</taxon>
        <taxon>Euteleostomi</taxon>
        <taxon>Mammalia</taxon>
        <taxon>Eutheria</taxon>
        <taxon>Laurasiatheria</taxon>
        <taxon>Chiroptera</taxon>
        <taxon>Yinpterochiroptera</taxon>
        <taxon>Pteropodoidea</taxon>
        <taxon>Pteropodidae</taxon>
        <taxon>Rousettinae</taxon>
        <taxon>Rousettus</taxon>
    </lineage>
</organism>
<dbReference type="AlphaFoldDB" id="A0A7J8JHW1"/>
<reference evidence="1 2" key="1">
    <citation type="journal article" date="2020" name="Nature">
        <title>Six reference-quality genomes reveal evolution of bat adaptations.</title>
        <authorList>
            <person name="Jebb D."/>
            <person name="Huang Z."/>
            <person name="Pippel M."/>
            <person name="Hughes G.M."/>
            <person name="Lavrichenko K."/>
            <person name="Devanna P."/>
            <person name="Winkler S."/>
            <person name="Jermiin L.S."/>
            <person name="Skirmuntt E.C."/>
            <person name="Katzourakis A."/>
            <person name="Burkitt-Gray L."/>
            <person name="Ray D.A."/>
            <person name="Sullivan K.A.M."/>
            <person name="Roscito J.G."/>
            <person name="Kirilenko B.M."/>
            <person name="Davalos L.M."/>
            <person name="Corthals A.P."/>
            <person name="Power M.L."/>
            <person name="Jones G."/>
            <person name="Ransome R.D."/>
            <person name="Dechmann D.K.N."/>
            <person name="Locatelli A.G."/>
            <person name="Puechmaille S.J."/>
            <person name="Fedrigo O."/>
            <person name="Jarvis E.D."/>
            <person name="Hiller M."/>
            <person name="Vernes S.C."/>
            <person name="Myers E.W."/>
            <person name="Teeling E.C."/>
        </authorList>
    </citation>
    <scope>NUCLEOTIDE SEQUENCE [LARGE SCALE GENOMIC DNA]</scope>
    <source>
        <strain evidence="1">MRouAeg1</strain>
        <tissue evidence="1">Muscle</tissue>
    </source>
</reference>
<evidence type="ECO:0000313" key="1">
    <source>
        <dbReference type="EMBL" id="KAF6496111.1"/>
    </source>
</evidence>
<evidence type="ECO:0000313" key="2">
    <source>
        <dbReference type="Proteomes" id="UP000593571"/>
    </source>
</evidence>
<protein>
    <submittedName>
        <fullName evidence="1">Uncharacterized protein</fullName>
    </submittedName>
</protein>
<sequence>MQSPELQLPFLHTQWKVILLKSSKTSDGQIQRTFCIFFNLYVAFGTPSLGNANSHLQWTPVCPDSPLCTFTCFPILLFFLGPPCKCLRCHTQTPLYCMPQILNPRCRAPHIDTPVDTSFLMCFSMQGGFTRFISFSKGYKPQNRATLLSTACSR</sequence>
<accession>A0A7J8JHW1</accession>
<gene>
    <name evidence="1" type="ORF">HJG63_010341</name>
</gene>
<proteinExistence type="predicted"/>
<keyword evidence="2" id="KW-1185">Reference proteome</keyword>
<dbReference type="Proteomes" id="UP000593571">
    <property type="component" value="Unassembled WGS sequence"/>
</dbReference>
<dbReference type="EMBL" id="JACASE010000002">
    <property type="protein sequence ID" value="KAF6496111.1"/>
    <property type="molecule type" value="Genomic_DNA"/>
</dbReference>
<comment type="caution">
    <text evidence="1">The sequence shown here is derived from an EMBL/GenBank/DDBJ whole genome shotgun (WGS) entry which is preliminary data.</text>
</comment>